<dbReference type="InterPro" id="IPR007271">
    <property type="entry name" value="Nuc_sug_transpt"/>
</dbReference>
<name>A0A1X7VMJ7_AMPQE</name>
<sequence length="356" mass="38980">MSGVNQKTETMKSAGGGVGVNLKYLSLIVLVVQNTSMVLVMRYSRTMEGPRYLSSTAVVLSEITKFVTCFFLVLNGNGWQIGITLRELKTEIIDKYIETLKVCIPSFLYTVQNNLLYVALSNLDAATFQVTYQLKILTTAIFAVTLLRKQILKSQWLALGMLTLAVALVQWPSGGSESSTNTNSTNSMKLVGLVAVLLACVSSGFSGVYFEKMLKGSETSIWIRNIQLGILGLVFGLMAVFVTDYNKVMKDGFFQGYNIVVWTVIALQALGGLIVATVIKYADNILKGFATAVSIVVSSVLSYFFLGDFDPTIKFGIGTVLVIGATFLYSYQPPKKPEPILPTTQQEHSDKIENKV</sequence>
<evidence type="ECO:0000256" key="3">
    <source>
        <dbReference type="ARBA" id="ARBA00022597"/>
    </source>
</evidence>
<keyword evidence="6 7" id="KW-0472">Membrane</keyword>
<dbReference type="PIRSF" id="PIRSF005799">
    <property type="entry name" value="UDP-gal_transpt"/>
    <property type="match status" value="1"/>
</dbReference>
<feature type="transmembrane region" description="Helical" evidence="7">
    <location>
        <begin position="52"/>
        <end position="74"/>
    </location>
</feature>
<feature type="transmembrane region" description="Helical" evidence="7">
    <location>
        <begin position="288"/>
        <end position="306"/>
    </location>
</feature>
<dbReference type="EnsemblMetazoa" id="XM_003383350.3">
    <property type="protein sequence ID" value="XP_003383398.1"/>
    <property type="gene ID" value="LOC100633158"/>
</dbReference>
<evidence type="ECO:0000313" key="8">
    <source>
        <dbReference type="EnsemblMetazoa" id="Aqu2.1.41616_001"/>
    </source>
</evidence>
<reference evidence="9" key="1">
    <citation type="journal article" date="2010" name="Nature">
        <title>The Amphimedon queenslandica genome and the evolution of animal complexity.</title>
        <authorList>
            <person name="Srivastava M."/>
            <person name="Simakov O."/>
            <person name="Chapman J."/>
            <person name="Fahey B."/>
            <person name="Gauthier M.E."/>
            <person name="Mitros T."/>
            <person name="Richards G.S."/>
            <person name="Conaco C."/>
            <person name="Dacre M."/>
            <person name="Hellsten U."/>
            <person name="Larroux C."/>
            <person name="Putnam N.H."/>
            <person name="Stanke M."/>
            <person name="Adamska M."/>
            <person name="Darling A."/>
            <person name="Degnan S.M."/>
            <person name="Oakley T.H."/>
            <person name="Plachetzki D.C."/>
            <person name="Zhai Y."/>
            <person name="Adamski M."/>
            <person name="Calcino A."/>
            <person name="Cummins S.F."/>
            <person name="Goodstein D.M."/>
            <person name="Harris C."/>
            <person name="Jackson D.J."/>
            <person name="Leys S.P."/>
            <person name="Shu S."/>
            <person name="Woodcroft B.J."/>
            <person name="Vervoort M."/>
            <person name="Kosik K.S."/>
            <person name="Manning G."/>
            <person name="Degnan B.M."/>
            <person name="Rokhsar D.S."/>
        </authorList>
    </citation>
    <scope>NUCLEOTIDE SEQUENCE [LARGE SCALE GENOMIC DNA]</scope>
</reference>
<dbReference type="Proteomes" id="UP000007879">
    <property type="component" value="Unassembled WGS sequence"/>
</dbReference>
<evidence type="ECO:0000256" key="5">
    <source>
        <dbReference type="ARBA" id="ARBA00022989"/>
    </source>
</evidence>
<dbReference type="eggNOG" id="KOG2234">
    <property type="taxonomic scope" value="Eukaryota"/>
</dbReference>
<dbReference type="SUPFAM" id="SSF103481">
    <property type="entry name" value="Multidrug resistance efflux transporter EmrE"/>
    <property type="match status" value="1"/>
</dbReference>
<dbReference type="GO" id="GO:0000139">
    <property type="term" value="C:Golgi membrane"/>
    <property type="evidence" value="ECO:0007669"/>
    <property type="project" value="InterPro"/>
</dbReference>
<feature type="transmembrane region" description="Helical" evidence="7">
    <location>
        <begin position="130"/>
        <end position="147"/>
    </location>
</feature>
<dbReference type="InParanoid" id="A0A1X7VMJ7"/>
<dbReference type="NCBIfam" id="TIGR00803">
    <property type="entry name" value="nst"/>
    <property type="match status" value="1"/>
</dbReference>
<feature type="transmembrane region" description="Helical" evidence="7">
    <location>
        <begin position="154"/>
        <end position="171"/>
    </location>
</feature>
<feature type="transmembrane region" description="Helical" evidence="7">
    <location>
        <begin position="312"/>
        <end position="331"/>
    </location>
</feature>
<evidence type="ECO:0000256" key="6">
    <source>
        <dbReference type="ARBA" id="ARBA00023136"/>
    </source>
</evidence>
<feature type="transmembrane region" description="Helical" evidence="7">
    <location>
        <begin position="222"/>
        <end position="242"/>
    </location>
</feature>
<evidence type="ECO:0000313" key="9">
    <source>
        <dbReference type="Proteomes" id="UP000007879"/>
    </source>
</evidence>
<proteinExistence type="inferred from homology"/>
<keyword evidence="5 7" id="KW-1133">Transmembrane helix</keyword>
<evidence type="ECO:0000256" key="2">
    <source>
        <dbReference type="ARBA" id="ARBA00009976"/>
    </source>
</evidence>
<dbReference type="InterPro" id="IPR037185">
    <property type="entry name" value="EmrE-like"/>
</dbReference>
<evidence type="ECO:0000256" key="4">
    <source>
        <dbReference type="ARBA" id="ARBA00022692"/>
    </source>
</evidence>
<dbReference type="OrthoDB" id="408493at2759"/>
<dbReference type="AlphaFoldDB" id="A0A1X7VMJ7"/>
<evidence type="ECO:0000256" key="7">
    <source>
        <dbReference type="SAM" id="Phobius"/>
    </source>
</evidence>
<keyword evidence="4 7" id="KW-0812">Transmembrane</keyword>
<keyword evidence="3" id="KW-0762">Sugar transport</keyword>
<feature type="transmembrane region" description="Helical" evidence="7">
    <location>
        <begin position="254"/>
        <end position="276"/>
    </location>
</feature>
<comment type="subcellular location">
    <subcellularLocation>
        <location evidence="1">Membrane</location>
        <topology evidence="1">Multi-pass membrane protein</topology>
    </subcellularLocation>
</comment>
<dbReference type="EnsemblMetazoa" id="Aqu2.1.41616_001">
    <property type="protein sequence ID" value="Aqu2.1.41616_001"/>
    <property type="gene ID" value="Aqu2.1.41616"/>
</dbReference>
<reference evidence="8" key="2">
    <citation type="submission" date="2017-05" db="UniProtKB">
        <authorList>
            <consortium name="EnsemblMetazoa"/>
        </authorList>
    </citation>
    <scope>IDENTIFICATION</scope>
</reference>
<comment type="similarity">
    <text evidence="2">Belongs to the nucleotide-sugar transporter family. SLC35A subfamily.</text>
</comment>
<dbReference type="PANTHER" id="PTHR10231">
    <property type="entry name" value="NUCLEOTIDE-SUGAR TRANSMEMBRANE TRANSPORTER"/>
    <property type="match status" value="1"/>
</dbReference>
<keyword evidence="9" id="KW-1185">Reference proteome</keyword>
<organism evidence="8">
    <name type="scientific">Amphimedon queenslandica</name>
    <name type="common">Sponge</name>
    <dbReference type="NCBI Taxonomy" id="400682"/>
    <lineage>
        <taxon>Eukaryota</taxon>
        <taxon>Metazoa</taxon>
        <taxon>Porifera</taxon>
        <taxon>Demospongiae</taxon>
        <taxon>Heteroscleromorpha</taxon>
        <taxon>Haplosclerida</taxon>
        <taxon>Niphatidae</taxon>
        <taxon>Amphimedon</taxon>
    </lineage>
</organism>
<feature type="transmembrane region" description="Helical" evidence="7">
    <location>
        <begin position="191"/>
        <end position="210"/>
    </location>
</feature>
<evidence type="ECO:0008006" key="10">
    <source>
        <dbReference type="Google" id="ProtNLM"/>
    </source>
</evidence>
<keyword evidence="3" id="KW-0813">Transport</keyword>
<gene>
    <name evidence="8" type="primary">100633158</name>
</gene>
<protein>
    <recommendedName>
        <fullName evidence="10">UDP-N-acetylglucosamine transporter</fullName>
    </recommendedName>
</protein>
<dbReference type="Pfam" id="PF04142">
    <property type="entry name" value="Nuc_sug_transp"/>
    <property type="match status" value="1"/>
</dbReference>
<dbReference type="KEGG" id="aqu:100633158"/>
<feature type="transmembrane region" description="Helical" evidence="7">
    <location>
        <begin position="20"/>
        <end position="40"/>
    </location>
</feature>
<evidence type="ECO:0000256" key="1">
    <source>
        <dbReference type="ARBA" id="ARBA00004141"/>
    </source>
</evidence>
<accession>A0A1X7VMJ7</accession>
<dbReference type="GO" id="GO:0015165">
    <property type="term" value="F:pyrimidine nucleotide-sugar transmembrane transporter activity"/>
    <property type="evidence" value="ECO:0007669"/>
    <property type="project" value="InterPro"/>
</dbReference>
<dbReference type="eggNOG" id="KOG1721">
    <property type="taxonomic scope" value="Eukaryota"/>
</dbReference>